<keyword evidence="5" id="KW-0732">Signal</keyword>
<evidence type="ECO:0000313" key="8">
    <source>
        <dbReference type="EMBL" id="POH35671.1"/>
    </source>
</evidence>
<dbReference type="InterPro" id="IPR051398">
    <property type="entry name" value="Polysacch_Deacetylase"/>
</dbReference>
<evidence type="ECO:0000256" key="3">
    <source>
        <dbReference type="ARBA" id="ARBA00010973"/>
    </source>
</evidence>
<comment type="similarity">
    <text evidence="3">Belongs to the polysaccharide deacetylase family.</text>
</comment>
<dbReference type="PANTHER" id="PTHR34216:SF3">
    <property type="entry name" value="POLY-BETA-1,6-N-ACETYL-D-GLUCOSAMINE N-DEACETYLASE"/>
    <property type="match status" value="1"/>
</dbReference>
<feature type="domain" description="NodB homology" evidence="7">
    <location>
        <begin position="63"/>
        <end position="276"/>
    </location>
</feature>
<evidence type="ECO:0000313" key="9">
    <source>
        <dbReference type="Proteomes" id="UP000237511"/>
    </source>
</evidence>
<accession>A0A2S3YVM7</accession>
<evidence type="ECO:0000256" key="6">
    <source>
        <dbReference type="ARBA" id="ARBA00032976"/>
    </source>
</evidence>
<dbReference type="EMBL" id="LODU01000001">
    <property type="protein sequence ID" value="POH35671.1"/>
    <property type="molecule type" value="Genomic_DNA"/>
</dbReference>
<dbReference type="PANTHER" id="PTHR34216">
    <property type="match status" value="1"/>
</dbReference>
<dbReference type="SUPFAM" id="SSF88713">
    <property type="entry name" value="Glycoside hydrolase/deacetylase"/>
    <property type="match status" value="1"/>
</dbReference>
<evidence type="ECO:0000256" key="2">
    <source>
        <dbReference type="ARBA" id="ARBA00004613"/>
    </source>
</evidence>
<dbReference type="RefSeq" id="WP_097526725.1">
    <property type="nucleotide sequence ID" value="NZ_LODU01000001.1"/>
</dbReference>
<reference evidence="8 9" key="1">
    <citation type="journal article" date="2014" name="Syst. Appl. Microbiol.">
        <title>Microsymbionts of Phaseolus vulgaris in acid and alkaline soils of Mexico.</title>
        <authorList>
            <person name="Verastegui-Valdes M.M."/>
            <person name="Zhang Y.J."/>
            <person name="Rivera-Orduna F.N."/>
            <person name="Cheng H.P."/>
            <person name="Sui X.H."/>
            <person name="Wang E.T."/>
        </authorList>
    </citation>
    <scope>NUCLEOTIDE SEQUENCE [LARGE SCALE GENOMIC DNA]</scope>
    <source>
        <strain evidence="8 9">FG01</strain>
    </source>
</reference>
<organism evidence="8 9">
    <name type="scientific">Sinorhizobium americanum</name>
    <dbReference type="NCBI Taxonomy" id="194963"/>
    <lineage>
        <taxon>Bacteria</taxon>
        <taxon>Pseudomonadati</taxon>
        <taxon>Pseudomonadota</taxon>
        <taxon>Alphaproteobacteria</taxon>
        <taxon>Hyphomicrobiales</taxon>
        <taxon>Rhizobiaceae</taxon>
        <taxon>Sinorhizobium/Ensifer group</taxon>
        <taxon>Sinorhizobium</taxon>
    </lineage>
</organism>
<dbReference type="InterPro" id="IPR002509">
    <property type="entry name" value="NODB_dom"/>
</dbReference>
<evidence type="ECO:0000256" key="1">
    <source>
        <dbReference type="ARBA" id="ARBA00003236"/>
    </source>
</evidence>
<dbReference type="Gene3D" id="3.20.20.370">
    <property type="entry name" value="Glycoside hydrolase/deacetylase"/>
    <property type="match status" value="1"/>
</dbReference>
<dbReference type="InterPro" id="IPR011330">
    <property type="entry name" value="Glyco_hydro/deAcase_b/a-brl"/>
</dbReference>
<dbReference type="GO" id="GO:0005975">
    <property type="term" value="P:carbohydrate metabolic process"/>
    <property type="evidence" value="ECO:0007669"/>
    <property type="project" value="InterPro"/>
</dbReference>
<dbReference type="PROSITE" id="PS51677">
    <property type="entry name" value="NODB"/>
    <property type="match status" value="1"/>
</dbReference>
<sequence length="276" mass="30679">MQAIPILLYHSVSEDFAPAYRHWSIPPAKFKAQMAALAECGYRPMTVQELALLRRSGQPLSRRTCFITFDDGLLDFFEGAMPVLTSHGFRATLFVVSGFVGRTSRWLTCLGEGTRPMLDWRKLRELHGLGIEIGAHTVSHPELDILTHQQATREIQDSKFALEDGLGDTVATFAYPHGYATRTIRRLVEEAGYIAACRVGNALSADTEGLFELSRVTVTSDIAPADLIDLMDTSRLPVAPPADRLIARGWRAARRVRALHRSLARTFRSGGQERDS</sequence>
<comment type="caution">
    <text evidence="8">The sequence shown here is derived from an EMBL/GenBank/DDBJ whole genome shotgun (WGS) entry which is preliminary data.</text>
</comment>
<dbReference type="AlphaFoldDB" id="A0A2S3YVM7"/>
<proteinExistence type="inferred from homology"/>
<gene>
    <name evidence="8" type="ORF">ATY31_00025</name>
</gene>
<dbReference type="GO" id="GO:0005576">
    <property type="term" value="C:extracellular region"/>
    <property type="evidence" value="ECO:0007669"/>
    <property type="project" value="UniProtKB-SubCell"/>
</dbReference>
<protein>
    <recommendedName>
        <fullName evidence="4">Chitooligosaccharide deacetylase</fullName>
    </recommendedName>
    <alternativeName>
        <fullName evidence="6">Nodulation protein B</fullName>
    </alternativeName>
</protein>
<evidence type="ECO:0000256" key="4">
    <source>
        <dbReference type="ARBA" id="ARBA00020071"/>
    </source>
</evidence>
<evidence type="ECO:0000259" key="7">
    <source>
        <dbReference type="PROSITE" id="PS51677"/>
    </source>
</evidence>
<dbReference type="Proteomes" id="UP000237511">
    <property type="component" value="Unassembled WGS sequence"/>
</dbReference>
<name>A0A2S3YVM7_9HYPH</name>
<comment type="function">
    <text evidence="1">Is involved in generating a small heat-stable compound (Nod), an acylated oligomer of N-acetylglucosamine, that stimulates mitosis in various plant protoplasts.</text>
</comment>
<dbReference type="CDD" id="cd10918">
    <property type="entry name" value="CE4_NodB_like_5s_6s"/>
    <property type="match status" value="1"/>
</dbReference>
<dbReference type="Pfam" id="PF01522">
    <property type="entry name" value="Polysacc_deac_1"/>
    <property type="match status" value="1"/>
</dbReference>
<comment type="subcellular location">
    <subcellularLocation>
        <location evidence="2">Secreted</location>
    </subcellularLocation>
</comment>
<dbReference type="GO" id="GO:0016810">
    <property type="term" value="F:hydrolase activity, acting on carbon-nitrogen (but not peptide) bonds"/>
    <property type="evidence" value="ECO:0007669"/>
    <property type="project" value="InterPro"/>
</dbReference>
<evidence type="ECO:0000256" key="5">
    <source>
        <dbReference type="ARBA" id="ARBA00022729"/>
    </source>
</evidence>